<dbReference type="EMBL" id="JAOWLB010000032">
    <property type="protein sequence ID" value="MCV2891236.1"/>
    <property type="molecule type" value="Genomic_DNA"/>
</dbReference>
<evidence type="ECO:0000313" key="1">
    <source>
        <dbReference type="EMBL" id="MCV2891236.1"/>
    </source>
</evidence>
<feature type="non-terminal residue" evidence="1">
    <location>
        <position position="1"/>
    </location>
</feature>
<evidence type="ECO:0000313" key="2">
    <source>
        <dbReference type="Proteomes" id="UP001320899"/>
    </source>
</evidence>
<evidence type="ECO:0008006" key="3">
    <source>
        <dbReference type="Google" id="ProtNLM"/>
    </source>
</evidence>
<accession>A0ABT3ARE1</accession>
<gene>
    <name evidence="1" type="ORF">OE747_23185</name>
</gene>
<comment type="caution">
    <text evidence="1">The sequence shown here is derived from an EMBL/GenBank/DDBJ whole genome shotgun (WGS) entry which is preliminary data.</text>
</comment>
<reference evidence="1 2" key="1">
    <citation type="submission" date="2022-10" db="EMBL/GenBank/DDBJ databases">
        <title>Ruegeria sp. nov., isolated from ocean surface sediments.</title>
        <authorList>
            <person name="He W."/>
            <person name="Xue H.-P."/>
            <person name="Zhang D.-F."/>
        </authorList>
    </citation>
    <scope>NUCLEOTIDE SEQUENCE [LARGE SCALE GENOMIC DNA]</scope>
    <source>
        <strain evidence="1 2">XHP0148</strain>
    </source>
</reference>
<organism evidence="1 2">
    <name type="scientific">Ruegeria aquimaris</name>
    <dbReference type="NCBI Taxonomy" id="2984333"/>
    <lineage>
        <taxon>Bacteria</taxon>
        <taxon>Pseudomonadati</taxon>
        <taxon>Pseudomonadota</taxon>
        <taxon>Alphaproteobacteria</taxon>
        <taxon>Rhodobacterales</taxon>
        <taxon>Roseobacteraceae</taxon>
        <taxon>Ruegeria</taxon>
    </lineage>
</organism>
<keyword evidence="2" id="KW-1185">Reference proteome</keyword>
<dbReference type="Proteomes" id="UP001320899">
    <property type="component" value="Unassembled WGS sequence"/>
</dbReference>
<sequence length="110" mass="12069">VAGFYTARSRPIPPLPWQTFAPPFSNPSVQTAIGRRHRQETFTERGQVASYWLLTTSWADRYFHKSAPPSNAGVIGFPAMPLGGTDRPARMQVPDRSLLIIETAALTGAS</sequence>
<dbReference type="RefSeq" id="WP_263830838.1">
    <property type="nucleotide sequence ID" value="NZ_JAOWLB010000032.1"/>
</dbReference>
<protein>
    <recommendedName>
        <fullName evidence="3">RES domain protein</fullName>
    </recommendedName>
</protein>
<proteinExistence type="predicted"/>
<name>A0ABT3ARE1_9RHOB</name>